<dbReference type="Pfam" id="PF04146">
    <property type="entry name" value="YTH"/>
    <property type="match status" value="1"/>
</dbReference>
<feature type="domain" description="YTH" evidence="12">
    <location>
        <begin position="253"/>
        <end position="434"/>
    </location>
</feature>
<feature type="region of interest" description="Disordered" evidence="10">
    <location>
        <begin position="19"/>
        <end position="40"/>
    </location>
</feature>
<dbReference type="OrthoDB" id="1914176at2759"/>
<name>A0A5A8EL59_CAFRO</name>
<evidence type="ECO:0000256" key="9">
    <source>
        <dbReference type="PROSITE-ProRule" id="PRU00723"/>
    </source>
</evidence>
<evidence type="ECO:0008006" key="15">
    <source>
        <dbReference type="Google" id="ProtNLM"/>
    </source>
</evidence>
<keyword evidence="4" id="KW-0677">Repeat</keyword>
<feature type="region of interest" description="Disordered" evidence="10">
    <location>
        <begin position="344"/>
        <end position="372"/>
    </location>
</feature>
<organism evidence="13 14">
    <name type="scientific">Cafeteria roenbergensis</name>
    <name type="common">Marine flagellate</name>
    <dbReference type="NCBI Taxonomy" id="33653"/>
    <lineage>
        <taxon>Eukaryota</taxon>
        <taxon>Sar</taxon>
        <taxon>Stramenopiles</taxon>
        <taxon>Bigyra</taxon>
        <taxon>Opalozoa</taxon>
        <taxon>Bicosoecida</taxon>
        <taxon>Cafeteriaceae</taxon>
        <taxon>Cafeteria</taxon>
    </lineage>
</organism>
<feature type="zinc finger region" description="C3H1-type" evidence="9">
    <location>
        <begin position="132"/>
        <end position="159"/>
    </location>
</feature>
<feature type="compositionally biased region" description="Low complexity" evidence="10">
    <location>
        <begin position="344"/>
        <end position="369"/>
    </location>
</feature>
<dbReference type="SMART" id="SM00356">
    <property type="entry name" value="ZnF_C3H1"/>
    <property type="match status" value="3"/>
</dbReference>
<keyword evidence="6 9" id="KW-0862">Zinc</keyword>
<dbReference type="GO" id="GO:0006397">
    <property type="term" value="P:mRNA processing"/>
    <property type="evidence" value="ECO:0007669"/>
    <property type="project" value="UniProtKB-KW"/>
</dbReference>
<protein>
    <recommendedName>
        <fullName evidence="15">Cleavage and polyadenylation specificity factor subunit 4</fullName>
    </recommendedName>
</protein>
<evidence type="ECO:0000256" key="4">
    <source>
        <dbReference type="ARBA" id="ARBA00022737"/>
    </source>
</evidence>
<dbReference type="PROSITE" id="PS50103">
    <property type="entry name" value="ZF_C3H1"/>
    <property type="match status" value="2"/>
</dbReference>
<feature type="compositionally biased region" description="Basic and acidic residues" evidence="10">
    <location>
        <begin position="843"/>
        <end position="852"/>
    </location>
</feature>
<evidence type="ECO:0000313" key="13">
    <source>
        <dbReference type="EMBL" id="KAA0176481.1"/>
    </source>
</evidence>
<feature type="domain" description="C3H1-type" evidence="11">
    <location>
        <begin position="132"/>
        <end position="159"/>
    </location>
</feature>
<sequence length="852" mass="86393">MDDGGYDFGFHLGGGSGGGATAAGGAARGHGGMGAGSGAAHGSMGAGGAGMVAPHTSHRYGGGGGGGPGPGMGMPQAMPSRPKRQIVCRFFLSGRCLKEEKCEYLHEMILDKMPECKYGVECDDPACNFKHTGRDEICAKYTEGFCPFGPYCRFGHKPQAASDRPPVAVVFTADPEAAQLREKGATQAPGGRVTASFGEPAPGPVPRGGGRVPRGESMDGRVDVQGRLLALVSEYVQTAKQRGMAAADASGPVAFFTVRAKGLSSLKASVRDSTWLVPEAMAPKLAAGLKNMTGGVYLLFSRLRSKAFQGCARVTALCEDGAPSGPSPSAAGAGSVDIKPDISADGAAPGDAGAPEAARASPAGDAAGAGISGAGKRPPAGFRFVRVEWLYMCALPFEQAALVRNPLKGMQSAARCGDWDQVPVPVGMALVVLLWGQRKLRVSAAAFKGEIEPVRPEDLEGEDLGEAVDKADAATRQELDTGGAGEGGIGLLAQLGGPGCHQQRQPPEIGVTGGMLARAVPPYAIAAIMAQTVNRPNFAVAAAWASGPGRAPAPGHTAAAVPAALTDDATRAAVSARELHDAVDVTPFPADPEPEAGFGFLLGVTDNNLKRAIATGTVFMEDSVVAEGMAGVRVGTPVLLWHRDNGTLFGLFVALDRPKELRISGGPGKPAFVRAIAPFAIACRLPPLPLDLQAGLWDAAGVPPAFQPAGLPPAASAAAASAGSPRSGLVSRRFLADVAVRMQQLAGFPPLVLARMAAVLRHMRGLPVAPAVDAPLAAGFEAPAQAAAAARAKAAAAAAATSTAAAAAAPDQSGPSGAAAASGHPPSQPPKRPRAGSGADEDERAKRARQDE</sequence>
<dbReference type="GO" id="GO:0005634">
    <property type="term" value="C:nucleus"/>
    <property type="evidence" value="ECO:0007669"/>
    <property type="project" value="UniProtKB-SubCell"/>
</dbReference>
<dbReference type="Proteomes" id="UP000322899">
    <property type="component" value="Unassembled WGS sequence"/>
</dbReference>
<dbReference type="SUPFAM" id="SSF90229">
    <property type="entry name" value="CCCH zinc finger"/>
    <property type="match status" value="1"/>
</dbReference>
<evidence type="ECO:0000256" key="6">
    <source>
        <dbReference type="ARBA" id="ARBA00022833"/>
    </source>
</evidence>
<dbReference type="Gene3D" id="3.10.590.10">
    <property type="entry name" value="ph1033 like domains"/>
    <property type="match status" value="1"/>
</dbReference>
<evidence type="ECO:0000259" key="12">
    <source>
        <dbReference type="PROSITE" id="PS50882"/>
    </source>
</evidence>
<evidence type="ECO:0000256" key="5">
    <source>
        <dbReference type="ARBA" id="ARBA00022771"/>
    </source>
</evidence>
<reference evidence="13 14" key="1">
    <citation type="submission" date="2019-07" db="EMBL/GenBank/DDBJ databases">
        <title>Genomes of Cafeteria roenbergensis.</title>
        <authorList>
            <person name="Fischer M.G."/>
            <person name="Hackl T."/>
            <person name="Roman M."/>
        </authorList>
    </citation>
    <scope>NUCLEOTIDE SEQUENCE [LARGE SCALE GENOMIC DNA]</scope>
    <source>
        <strain evidence="13 14">E4-10P</strain>
    </source>
</reference>
<evidence type="ECO:0000256" key="8">
    <source>
        <dbReference type="ARBA" id="ARBA00023242"/>
    </source>
</evidence>
<dbReference type="InterPro" id="IPR045348">
    <property type="entry name" value="CPSF4/Yth1"/>
</dbReference>
<dbReference type="InterPro" id="IPR007275">
    <property type="entry name" value="YTH_domain"/>
</dbReference>
<evidence type="ECO:0000256" key="7">
    <source>
        <dbReference type="ARBA" id="ARBA00022884"/>
    </source>
</evidence>
<keyword evidence="2" id="KW-0507">mRNA processing</keyword>
<feature type="zinc finger region" description="C3H1-type" evidence="9">
    <location>
        <begin position="82"/>
        <end position="109"/>
    </location>
</feature>
<evidence type="ECO:0000259" key="11">
    <source>
        <dbReference type="PROSITE" id="PS50103"/>
    </source>
</evidence>
<feature type="region of interest" description="Disordered" evidence="10">
    <location>
        <begin position="55"/>
        <end position="79"/>
    </location>
</feature>
<keyword evidence="5 9" id="KW-0863">Zinc-finger</keyword>
<evidence type="ECO:0000313" key="14">
    <source>
        <dbReference type="Proteomes" id="UP000322899"/>
    </source>
</evidence>
<dbReference type="GO" id="GO:0003723">
    <property type="term" value="F:RNA binding"/>
    <property type="evidence" value="ECO:0007669"/>
    <property type="project" value="UniProtKB-KW"/>
</dbReference>
<proteinExistence type="predicted"/>
<comment type="subcellular location">
    <subcellularLocation>
        <location evidence="1">Nucleus</location>
    </subcellularLocation>
</comment>
<evidence type="ECO:0000256" key="10">
    <source>
        <dbReference type="SAM" id="MobiDB-lite"/>
    </source>
</evidence>
<keyword evidence="7" id="KW-0694">RNA-binding</keyword>
<keyword evidence="8" id="KW-0539">Nucleus</keyword>
<feature type="compositionally biased region" description="Low complexity" evidence="10">
    <location>
        <begin position="800"/>
        <end position="825"/>
    </location>
</feature>
<dbReference type="PANTHER" id="PTHR23102:SF24">
    <property type="entry name" value="CLEAVAGE AND POLYADENYLATION SPECIFICITY FACTOR SUBUNIT 4"/>
    <property type="match status" value="1"/>
</dbReference>
<feature type="region of interest" description="Disordered" evidence="10">
    <location>
        <begin position="183"/>
        <end position="216"/>
    </location>
</feature>
<keyword evidence="3 9" id="KW-0479">Metal-binding</keyword>
<dbReference type="GO" id="GO:0008270">
    <property type="term" value="F:zinc ion binding"/>
    <property type="evidence" value="ECO:0007669"/>
    <property type="project" value="UniProtKB-KW"/>
</dbReference>
<evidence type="ECO:0000256" key="2">
    <source>
        <dbReference type="ARBA" id="ARBA00022664"/>
    </source>
</evidence>
<accession>A0A5A8EL59</accession>
<evidence type="ECO:0000256" key="1">
    <source>
        <dbReference type="ARBA" id="ARBA00004123"/>
    </source>
</evidence>
<dbReference type="InterPro" id="IPR000571">
    <property type="entry name" value="Znf_CCCH"/>
</dbReference>
<dbReference type="AlphaFoldDB" id="A0A5A8EL59"/>
<dbReference type="PROSITE" id="PS50882">
    <property type="entry name" value="YTH"/>
    <property type="match status" value="1"/>
</dbReference>
<dbReference type="InterPro" id="IPR036855">
    <property type="entry name" value="Znf_CCCH_sf"/>
</dbReference>
<feature type="compositionally biased region" description="Gly residues" evidence="10">
    <location>
        <begin position="60"/>
        <end position="72"/>
    </location>
</feature>
<comment type="caution">
    <text evidence="13">The sequence shown here is derived from an EMBL/GenBank/DDBJ whole genome shotgun (WGS) entry which is preliminary data.</text>
</comment>
<evidence type="ECO:0000256" key="3">
    <source>
        <dbReference type="ARBA" id="ARBA00022723"/>
    </source>
</evidence>
<feature type="region of interest" description="Disordered" evidence="10">
    <location>
        <begin position="800"/>
        <end position="852"/>
    </location>
</feature>
<gene>
    <name evidence="13" type="ORF">FNF27_02177</name>
</gene>
<dbReference type="PANTHER" id="PTHR23102">
    <property type="entry name" value="CLEAVAGE AND POLYADENYLATION SPECIFICITY FACTOR SUBUNIT 4-RELATED"/>
    <property type="match status" value="1"/>
</dbReference>
<feature type="domain" description="C3H1-type" evidence="11">
    <location>
        <begin position="82"/>
        <end position="109"/>
    </location>
</feature>
<dbReference type="Gene3D" id="4.10.1000.10">
    <property type="entry name" value="Zinc finger, CCCH-type"/>
    <property type="match status" value="1"/>
</dbReference>
<dbReference type="EMBL" id="VLTO01000008">
    <property type="protein sequence ID" value="KAA0176481.1"/>
    <property type="molecule type" value="Genomic_DNA"/>
</dbReference>